<gene>
    <name evidence="1" type="ORF">H4281_10150</name>
</gene>
<accession>A0A7W3VUP2</accession>
<proteinExistence type="predicted"/>
<keyword evidence="2" id="KW-1185">Reference proteome</keyword>
<dbReference type="AlphaFoldDB" id="A0A7W3VUP2"/>
<protein>
    <submittedName>
        <fullName evidence="1">Uncharacterized protein</fullName>
    </submittedName>
</protein>
<dbReference type="EMBL" id="JACGZW010000003">
    <property type="protein sequence ID" value="MBB1153490.1"/>
    <property type="molecule type" value="Genomic_DNA"/>
</dbReference>
<organism evidence="1 2">
    <name type="scientific">Amycolatopsis dendrobii</name>
    <dbReference type="NCBI Taxonomy" id="2760662"/>
    <lineage>
        <taxon>Bacteria</taxon>
        <taxon>Bacillati</taxon>
        <taxon>Actinomycetota</taxon>
        <taxon>Actinomycetes</taxon>
        <taxon>Pseudonocardiales</taxon>
        <taxon>Pseudonocardiaceae</taxon>
        <taxon>Amycolatopsis</taxon>
    </lineage>
</organism>
<evidence type="ECO:0000313" key="2">
    <source>
        <dbReference type="Proteomes" id="UP000526734"/>
    </source>
</evidence>
<sequence length="198" mass="21763">MDRNEFRARSLMVSFDKGDRVIVTRDGVDTHATVAEKLYTLYSEWPLKLTGDNGDAFEITTADLAQNQVRVRLEPVYAEKKDRPMPGDAVRLAAPWPWAGNMVSVGDIAVIGGMVGKYPDDGHASITFNASTHRTETVVSCSGGPATIATDLSTLRPTGDRTQLTVWRFRGGWLARADSAKYYVVDVPVWEWSPGATD</sequence>
<name>A0A7W3VUP2_9PSEU</name>
<comment type="caution">
    <text evidence="1">The sequence shown here is derived from an EMBL/GenBank/DDBJ whole genome shotgun (WGS) entry which is preliminary data.</text>
</comment>
<dbReference type="RefSeq" id="WP_182890611.1">
    <property type="nucleotide sequence ID" value="NZ_JACGZW010000003.1"/>
</dbReference>
<dbReference type="Proteomes" id="UP000526734">
    <property type="component" value="Unassembled WGS sequence"/>
</dbReference>
<reference evidence="1 2" key="1">
    <citation type="submission" date="2020-08" db="EMBL/GenBank/DDBJ databases">
        <title>Amycolatopsis sp. nov. DR6-1 isolated from Dendrobium heterocarpum.</title>
        <authorList>
            <person name="Tedsree N."/>
            <person name="Kuncharoen N."/>
            <person name="Likhitwitayawuid K."/>
            <person name="Tanasupawat S."/>
        </authorList>
    </citation>
    <scope>NUCLEOTIDE SEQUENCE [LARGE SCALE GENOMIC DNA]</scope>
    <source>
        <strain evidence="1 2">DR6-1</strain>
    </source>
</reference>
<evidence type="ECO:0000313" key="1">
    <source>
        <dbReference type="EMBL" id="MBB1153490.1"/>
    </source>
</evidence>